<proteinExistence type="predicted"/>
<gene>
    <name evidence="2" type="ORF">HHO37_01960</name>
</gene>
<dbReference type="Gene3D" id="3.40.630.30">
    <property type="match status" value="1"/>
</dbReference>
<dbReference type="PROSITE" id="PS51186">
    <property type="entry name" value="GNAT"/>
    <property type="match status" value="1"/>
</dbReference>
<comment type="caution">
    <text evidence="2">The sequence shown here is derived from an EMBL/GenBank/DDBJ whole genome shotgun (WGS) entry which is preliminary data.</text>
</comment>
<sequence>MELRRPSLKDKTAILDMIEEFTDSHSAHDGGFWAEDFNYEDWLQTNLAYEIGVALPDGFVPAIQLVSFDDEGRALGFLHIRLRLNDFLLSQGGHIGYSIRPSARGKGYAKEALRLGLLEAKAKNIKQVLLTCRDDNPASRSVILSNGGVLEDVRDHTERYWIDLEEKDDMEHT</sequence>
<dbReference type="SUPFAM" id="SSF55729">
    <property type="entry name" value="Acyl-CoA N-acyltransferases (Nat)"/>
    <property type="match status" value="1"/>
</dbReference>
<organism evidence="2 3">
    <name type="scientific">Streptococcus ratti</name>
    <dbReference type="NCBI Taxonomy" id="1341"/>
    <lineage>
        <taxon>Bacteria</taxon>
        <taxon>Bacillati</taxon>
        <taxon>Bacillota</taxon>
        <taxon>Bacilli</taxon>
        <taxon>Lactobacillales</taxon>
        <taxon>Streptococcaceae</taxon>
        <taxon>Streptococcus</taxon>
    </lineage>
</organism>
<dbReference type="EMBL" id="JABASA010000003">
    <property type="protein sequence ID" value="NMD48461.1"/>
    <property type="molecule type" value="Genomic_DNA"/>
</dbReference>
<evidence type="ECO:0000259" key="1">
    <source>
        <dbReference type="PROSITE" id="PS51186"/>
    </source>
</evidence>
<dbReference type="CDD" id="cd04301">
    <property type="entry name" value="NAT_SF"/>
    <property type="match status" value="1"/>
</dbReference>
<protein>
    <submittedName>
        <fullName evidence="2">GNAT family N-acetyltransferase</fullName>
    </submittedName>
</protein>
<evidence type="ECO:0000313" key="3">
    <source>
        <dbReference type="Proteomes" id="UP000532121"/>
    </source>
</evidence>
<dbReference type="InterPro" id="IPR000182">
    <property type="entry name" value="GNAT_dom"/>
</dbReference>
<reference evidence="2 3" key="1">
    <citation type="submission" date="2020-04" db="EMBL/GenBank/DDBJ databases">
        <title>MicrobeNet Type strains.</title>
        <authorList>
            <person name="Nicholson A.C."/>
        </authorList>
    </citation>
    <scope>NUCLEOTIDE SEQUENCE [LARGE SCALE GENOMIC DNA]</scope>
    <source>
        <strain evidence="2 3">DSM 22768</strain>
    </source>
</reference>
<dbReference type="AlphaFoldDB" id="A0A7X9QFA9"/>
<dbReference type="Proteomes" id="UP000532121">
    <property type="component" value="Unassembled WGS sequence"/>
</dbReference>
<dbReference type="Pfam" id="PF13302">
    <property type="entry name" value="Acetyltransf_3"/>
    <property type="match status" value="1"/>
</dbReference>
<feature type="domain" description="N-acetyltransferase" evidence="1">
    <location>
        <begin position="1"/>
        <end position="171"/>
    </location>
</feature>
<dbReference type="PANTHER" id="PTHR39173:SF1">
    <property type="entry name" value="ACETYLTRANSFERASE"/>
    <property type="match status" value="1"/>
</dbReference>
<name>A0A7X9QFA9_STRRT</name>
<dbReference type="InterPro" id="IPR016181">
    <property type="entry name" value="Acyl_CoA_acyltransferase"/>
</dbReference>
<accession>A0A7X9QFA9</accession>
<dbReference type="RefSeq" id="WP_193522994.1">
    <property type="nucleotide sequence ID" value="NZ_JABASA010000003.1"/>
</dbReference>
<evidence type="ECO:0000313" key="2">
    <source>
        <dbReference type="EMBL" id="NMD48461.1"/>
    </source>
</evidence>
<dbReference type="GO" id="GO:0016747">
    <property type="term" value="F:acyltransferase activity, transferring groups other than amino-acyl groups"/>
    <property type="evidence" value="ECO:0007669"/>
    <property type="project" value="InterPro"/>
</dbReference>
<dbReference type="PANTHER" id="PTHR39173">
    <property type="entry name" value="ACETYLTRANSFERASE"/>
    <property type="match status" value="1"/>
</dbReference>